<dbReference type="AlphaFoldDB" id="A0A0A9B1U7"/>
<evidence type="ECO:0000313" key="1">
    <source>
        <dbReference type="EMBL" id="JAD57974.1"/>
    </source>
</evidence>
<proteinExistence type="predicted"/>
<name>A0A0A9B1U7_ARUDO</name>
<accession>A0A0A9B1U7</accession>
<reference evidence="1" key="1">
    <citation type="submission" date="2014-09" db="EMBL/GenBank/DDBJ databases">
        <authorList>
            <person name="Magalhaes I.L.F."/>
            <person name="Oliveira U."/>
            <person name="Santos F.R."/>
            <person name="Vidigal T.H.D.A."/>
            <person name="Brescovit A.D."/>
            <person name="Santos A.J."/>
        </authorList>
    </citation>
    <scope>NUCLEOTIDE SEQUENCE</scope>
    <source>
        <tissue evidence="1">Shoot tissue taken approximately 20 cm above the soil surface</tissue>
    </source>
</reference>
<sequence>MITWARGGVSEGDVMFVSCLLEMGGERSSICNASILFYVVLRSSVAHEHSLKCWLEIVV</sequence>
<reference evidence="1" key="2">
    <citation type="journal article" date="2015" name="Data Brief">
        <title>Shoot transcriptome of the giant reed, Arundo donax.</title>
        <authorList>
            <person name="Barrero R.A."/>
            <person name="Guerrero F.D."/>
            <person name="Moolhuijzen P."/>
            <person name="Goolsby J.A."/>
            <person name="Tidwell J."/>
            <person name="Bellgard S.E."/>
            <person name="Bellgard M.I."/>
        </authorList>
    </citation>
    <scope>NUCLEOTIDE SEQUENCE</scope>
    <source>
        <tissue evidence="1">Shoot tissue taken approximately 20 cm above the soil surface</tissue>
    </source>
</reference>
<protein>
    <submittedName>
        <fullName evidence="1">Uncharacterized protein</fullName>
    </submittedName>
</protein>
<organism evidence="1">
    <name type="scientific">Arundo donax</name>
    <name type="common">Giant reed</name>
    <name type="synonym">Donax arundinaceus</name>
    <dbReference type="NCBI Taxonomy" id="35708"/>
    <lineage>
        <taxon>Eukaryota</taxon>
        <taxon>Viridiplantae</taxon>
        <taxon>Streptophyta</taxon>
        <taxon>Embryophyta</taxon>
        <taxon>Tracheophyta</taxon>
        <taxon>Spermatophyta</taxon>
        <taxon>Magnoliopsida</taxon>
        <taxon>Liliopsida</taxon>
        <taxon>Poales</taxon>
        <taxon>Poaceae</taxon>
        <taxon>PACMAD clade</taxon>
        <taxon>Arundinoideae</taxon>
        <taxon>Arundineae</taxon>
        <taxon>Arundo</taxon>
    </lineage>
</organism>
<dbReference type="EMBL" id="GBRH01239921">
    <property type="protein sequence ID" value="JAD57974.1"/>
    <property type="molecule type" value="Transcribed_RNA"/>
</dbReference>